<dbReference type="InterPro" id="IPR009319">
    <property type="entry name" value="Phage_A118_VSP1"/>
</dbReference>
<proteinExistence type="predicted"/>
<dbReference type="eggNOG" id="COG2369">
    <property type="taxonomic scope" value="Bacteria"/>
</dbReference>
<feature type="coiled-coil region" evidence="1">
    <location>
        <begin position="341"/>
        <end position="368"/>
    </location>
</feature>
<gene>
    <name evidence="2" type="ordered locus">Ethha_0499</name>
</gene>
<sequence length="556" mass="61345">MLAPDWFDTAADDILDLYSQLDQSIMRDFVRRILKSGDITQTARWQANALQASGMLYEDVIRAVSAMTDSSTAQMRALFEDGGVEALKVDFSIYEAAGLSPVPLRQSAAAAQVLRSGLQKTAGHLRNLTMTTAASTEQAYKDAARLAEMQVESGAFDYISAIRNAVRTAAQAGTTVLYPSGHTDALDVAVRRAVLTGVSQTAAQVSLHYADDMGCDLVETTAHPGARPSHAVWQGRVFSRCGDRGRYPDFVSSTGYGSGGGLCGWNCRHSFFPFFEGLSTSAYPRTKLAEYENKTVPYNGETVPYYEATQKQRAMERAIRATKRELAGYFTGLQAEDEGVRNAMREEYNRASVTLKRQEARLKDFTEKTGLNRQREREQSLGFGRSQAQTARQAAEKHYRQWTHGIGADGAAPKTLAKYYQKKYNNSPDHELLTGYNRAVKKGDISPLVGFEQYTHTAQAVDKEIVGVTTASGVKIESYATHFIDRLIGQTSTSHPDMRMGVPVSDAKDALLNPLRVGKTRTMADGDIRQTFYGKNATVSVSVRDKRIIQTNPRRK</sequence>
<dbReference type="EMBL" id="CP002400">
    <property type="protein sequence ID" value="ADU26084.1"/>
    <property type="molecule type" value="Genomic_DNA"/>
</dbReference>
<dbReference type="Proteomes" id="UP000001551">
    <property type="component" value="Chromosome"/>
</dbReference>
<evidence type="ECO:0000313" key="3">
    <source>
        <dbReference type="Proteomes" id="UP000001551"/>
    </source>
</evidence>
<organism evidence="2 3">
    <name type="scientific">Ethanoligenens harbinense (strain DSM 18485 / JCM 12961 / CGMCC 1.5033 / YUAN-3)</name>
    <dbReference type="NCBI Taxonomy" id="663278"/>
    <lineage>
        <taxon>Bacteria</taxon>
        <taxon>Bacillati</taxon>
        <taxon>Bacillota</taxon>
        <taxon>Clostridia</taxon>
        <taxon>Eubacteriales</taxon>
        <taxon>Oscillospiraceae</taxon>
        <taxon>Ethanoligenens</taxon>
    </lineage>
</organism>
<dbReference type="KEGG" id="eha:Ethha_0499"/>
<reference evidence="2 3" key="1">
    <citation type="submission" date="2010-12" db="EMBL/GenBank/DDBJ databases">
        <title>Complete sequence of Ethanoligenens harbinense YUAN-3.</title>
        <authorList>
            <person name="Lucas S."/>
            <person name="Copeland A."/>
            <person name="Lapidus A."/>
            <person name="Cheng J.-F."/>
            <person name="Bruce D."/>
            <person name="Goodwin L."/>
            <person name="Pitluck S."/>
            <person name="Chertkov O."/>
            <person name="Misra M."/>
            <person name="Detter J.C."/>
            <person name="Han C."/>
            <person name="Tapia R."/>
            <person name="Land M."/>
            <person name="Hauser L."/>
            <person name="Jeffries C."/>
            <person name="Kyrpides N."/>
            <person name="Ivanova N."/>
            <person name="Mikhailova N."/>
            <person name="Wang A."/>
            <person name="Mouttaki H."/>
            <person name="He Z."/>
            <person name="Zhou J."/>
            <person name="Hemme C.L."/>
            <person name="Woyke T."/>
        </authorList>
    </citation>
    <scope>NUCLEOTIDE SEQUENCE [LARGE SCALE GENOMIC DNA]</scope>
    <source>
        <strain evidence="3">DSM 18485 / JCM 12961 / CGMCC 1.5033 / YUAN-3</strain>
    </source>
</reference>
<keyword evidence="3" id="KW-1185">Reference proteome</keyword>
<dbReference type="STRING" id="663278.Ethha_0499"/>
<protein>
    <submittedName>
        <fullName evidence="2">Minor capsid 2 protein</fullName>
    </submittedName>
</protein>
<dbReference type="Pfam" id="PF06152">
    <property type="entry name" value="Phage_min_cap2"/>
    <property type="match status" value="1"/>
</dbReference>
<evidence type="ECO:0000256" key="1">
    <source>
        <dbReference type="SAM" id="Coils"/>
    </source>
</evidence>
<keyword evidence="1" id="KW-0175">Coiled coil</keyword>
<dbReference type="RefSeq" id="WP_013484461.1">
    <property type="nucleotide sequence ID" value="NC_014828.1"/>
</dbReference>
<evidence type="ECO:0000313" key="2">
    <source>
        <dbReference type="EMBL" id="ADU26084.1"/>
    </source>
</evidence>
<dbReference type="GO" id="GO:0005198">
    <property type="term" value="F:structural molecule activity"/>
    <property type="evidence" value="ECO:0007669"/>
    <property type="project" value="InterPro"/>
</dbReference>
<name>E6U920_ETHHY</name>
<dbReference type="AlphaFoldDB" id="E6U920"/>
<dbReference type="HOGENOM" id="CLU_025929_0_1_9"/>
<accession>E6U920</accession>